<organism evidence="1 2">
    <name type="scientific">Psychrilyobacter piezotolerans</name>
    <dbReference type="NCBI Taxonomy" id="2293438"/>
    <lineage>
        <taxon>Bacteria</taxon>
        <taxon>Fusobacteriati</taxon>
        <taxon>Fusobacteriota</taxon>
        <taxon>Fusobacteriia</taxon>
        <taxon>Fusobacteriales</taxon>
        <taxon>Fusobacteriaceae</taxon>
        <taxon>Psychrilyobacter</taxon>
    </lineage>
</organism>
<accession>A0ABX9KFY8</accession>
<protein>
    <submittedName>
        <fullName evidence="1">DUF4365 domain-containing protein</fullName>
    </submittedName>
</protein>
<sequence>MFSNDQSQPNLETTIETVKFVIDTSLLITVEKMSSSVPVMLFLVDINSEDIYFVCLNDYIEKVIIPKNSCYDTQDSITIDLPLCNKLDDSGIKNILFYSKRPKFYSFFNKIKYQNDALKYVSDEDLIEQCSYFVKKLLRFDVWSVETPYIKEFHKKLKMFDSEQSLPEIKKMLTKKKYDNVDKEWETSYSAKLFTKEETIVFGFIRSLWESLDSISGIYEECWRECFLPTYYHASICEME</sequence>
<proteinExistence type="predicted"/>
<name>A0ABX9KFY8_9FUSO</name>
<dbReference type="Proteomes" id="UP000263486">
    <property type="component" value="Unassembled WGS sequence"/>
</dbReference>
<reference evidence="1 2" key="1">
    <citation type="submission" date="2018-08" db="EMBL/GenBank/DDBJ databases">
        <title>Draft genome sequence of Psychrilyobacter sp. strain SD5 isolated from Black Sea water.</title>
        <authorList>
            <person name="Yadav S."/>
            <person name="Villanueva L."/>
            <person name="Damste J.S.S."/>
        </authorList>
    </citation>
    <scope>NUCLEOTIDE SEQUENCE [LARGE SCALE GENOMIC DNA]</scope>
    <source>
        <strain evidence="1 2">SD5</strain>
    </source>
</reference>
<dbReference type="RefSeq" id="WP_114643002.1">
    <property type="nucleotide sequence ID" value="NZ_JAACIO010000015.1"/>
</dbReference>
<keyword evidence="2" id="KW-1185">Reference proteome</keyword>
<gene>
    <name evidence="1" type="ORF">DYH56_11410</name>
</gene>
<dbReference type="EMBL" id="QUAJ01000021">
    <property type="protein sequence ID" value="REI40325.1"/>
    <property type="molecule type" value="Genomic_DNA"/>
</dbReference>
<evidence type="ECO:0000313" key="2">
    <source>
        <dbReference type="Proteomes" id="UP000263486"/>
    </source>
</evidence>
<comment type="caution">
    <text evidence="1">The sequence shown here is derived from an EMBL/GenBank/DDBJ whole genome shotgun (WGS) entry which is preliminary data.</text>
</comment>
<evidence type="ECO:0000313" key="1">
    <source>
        <dbReference type="EMBL" id="REI40325.1"/>
    </source>
</evidence>